<dbReference type="AlphaFoldDB" id="A0A242N739"/>
<dbReference type="EMBL" id="NBTZ01000009">
    <property type="protein sequence ID" value="OTP79461.1"/>
    <property type="molecule type" value="Genomic_DNA"/>
</dbReference>
<proteinExistence type="predicted"/>
<reference evidence="2 3" key="1">
    <citation type="submission" date="2017-03" db="EMBL/GenBank/DDBJ databases">
        <title>Genome analysis of strain PAMC 26577.</title>
        <authorList>
            <person name="Oh H.-M."/>
            <person name="Yang J.-A."/>
        </authorList>
    </citation>
    <scope>NUCLEOTIDE SEQUENCE [LARGE SCALE GENOMIC DNA]</scope>
    <source>
        <strain evidence="2 3">PAMC 26577</strain>
    </source>
</reference>
<evidence type="ECO:0000313" key="3">
    <source>
        <dbReference type="Proteomes" id="UP000195221"/>
    </source>
</evidence>
<evidence type="ECO:0000313" key="2">
    <source>
        <dbReference type="EMBL" id="OTP79461.1"/>
    </source>
</evidence>
<feature type="compositionally biased region" description="Basic and acidic residues" evidence="1">
    <location>
        <begin position="171"/>
        <end position="198"/>
    </location>
</feature>
<name>A0A242N739_CABSO</name>
<comment type="caution">
    <text evidence="2">The sequence shown here is derived from an EMBL/GenBank/DDBJ whole genome shotgun (WGS) entry which is preliminary data.</text>
</comment>
<accession>A0A242N739</accession>
<dbReference type="RefSeq" id="WP_075357910.1">
    <property type="nucleotide sequence ID" value="NZ_MSRG01000020.1"/>
</dbReference>
<feature type="compositionally biased region" description="Polar residues" evidence="1">
    <location>
        <begin position="97"/>
        <end position="109"/>
    </location>
</feature>
<protein>
    <submittedName>
        <fullName evidence="2">Phage protein</fullName>
    </submittedName>
</protein>
<dbReference type="Proteomes" id="UP000195221">
    <property type="component" value="Unassembled WGS sequence"/>
</dbReference>
<feature type="region of interest" description="Disordered" evidence="1">
    <location>
        <begin position="97"/>
        <end position="203"/>
    </location>
</feature>
<evidence type="ECO:0000256" key="1">
    <source>
        <dbReference type="SAM" id="MobiDB-lite"/>
    </source>
</evidence>
<gene>
    <name evidence="2" type="ORF">PAMC26577_00940</name>
</gene>
<organism evidence="2 3">
    <name type="scientific">Caballeronia sordidicola</name>
    <name type="common">Burkholderia sordidicola</name>
    <dbReference type="NCBI Taxonomy" id="196367"/>
    <lineage>
        <taxon>Bacteria</taxon>
        <taxon>Pseudomonadati</taxon>
        <taxon>Pseudomonadota</taxon>
        <taxon>Betaproteobacteria</taxon>
        <taxon>Burkholderiales</taxon>
        <taxon>Burkholderiaceae</taxon>
        <taxon>Caballeronia</taxon>
    </lineage>
</organism>
<sequence length="372" mass="41506">MSGYAYQWAKEQRVGDCHSKSLLKTYAHWASEDYSTWVTNERLLADLEMDIKTLRKSRDKLIALGFLLPTSKRRGDTGGVVVYQMIAPPGSTVVQAVNPRTNETVSLSPPSLEEYEAKGVQKRSPSKSGPLKGDQKRTPSTFGPPPDVVDNPSTFPSKPLHISLQTPPNLDPDKGLEGLEKGEREKRDPLAPSEEKSETPSTDRFAEFWSAWPDVDRKHDKVRCHQFWDRNGLDARAHVIIVHVEAMKRSRQWRDQNGAFVPTPMTYLENQRWEDGAPPAPSELGARSAAPIDGDWWLSAAGTEAMGHQLGVVPEKDETGPKYLVRVAKAAGRGAHIDYVLRQAQKSGSADWYRKVVEFLGEALMPTDFYAS</sequence>